<name>A0A5N5JX85_9ROSI</name>
<protein>
    <submittedName>
        <fullName evidence="1">Uncharacterized protein</fullName>
    </submittedName>
</protein>
<comment type="caution">
    <text evidence="1">The sequence shown here is derived from an EMBL/GenBank/DDBJ whole genome shotgun (WGS) entry which is preliminary data.</text>
</comment>
<dbReference type="EMBL" id="VDCV01000016">
    <property type="protein sequence ID" value="KAB5519347.1"/>
    <property type="molecule type" value="Genomic_DNA"/>
</dbReference>
<dbReference type="AlphaFoldDB" id="A0A5N5JX85"/>
<evidence type="ECO:0000313" key="1">
    <source>
        <dbReference type="EMBL" id="KAB5519347.1"/>
    </source>
</evidence>
<organism evidence="1 2">
    <name type="scientific">Salix brachista</name>
    <dbReference type="NCBI Taxonomy" id="2182728"/>
    <lineage>
        <taxon>Eukaryota</taxon>
        <taxon>Viridiplantae</taxon>
        <taxon>Streptophyta</taxon>
        <taxon>Embryophyta</taxon>
        <taxon>Tracheophyta</taxon>
        <taxon>Spermatophyta</taxon>
        <taxon>Magnoliopsida</taxon>
        <taxon>eudicotyledons</taxon>
        <taxon>Gunneridae</taxon>
        <taxon>Pentapetalae</taxon>
        <taxon>rosids</taxon>
        <taxon>fabids</taxon>
        <taxon>Malpighiales</taxon>
        <taxon>Salicaceae</taxon>
        <taxon>Saliceae</taxon>
        <taxon>Salix</taxon>
    </lineage>
</organism>
<dbReference type="Pfam" id="PF03140">
    <property type="entry name" value="DUF247"/>
    <property type="match status" value="1"/>
</dbReference>
<dbReference type="InterPro" id="IPR004158">
    <property type="entry name" value="DUF247_pln"/>
</dbReference>
<gene>
    <name evidence="1" type="ORF">DKX38_023666</name>
</gene>
<sequence>MEKFKVKMVRTFVQQSEKHIEEFYSTVVDLAEEVRKCYDEDGSVELDDMMEFTKMMFLDEPTPFSSPQPIDEFRFGDEVGMKLIKDFIKHIRGGDGRNEEQEEGMMSKAITNEEGGNKASKGGEGMCELAQGTQEVVVIR</sequence>
<dbReference type="Proteomes" id="UP000326939">
    <property type="component" value="Chromosome 16"/>
</dbReference>
<accession>A0A5N5JX85</accession>
<proteinExistence type="predicted"/>
<evidence type="ECO:0000313" key="2">
    <source>
        <dbReference type="Proteomes" id="UP000326939"/>
    </source>
</evidence>
<keyword evidence="2" id="KW-1185">Reference proteome</keyword>
<reference evidence="2" key="1">
    <citation type="journal article" date="2019" name="Gigascience">
        <title>De novo genome assembly of the endangered Acer yangbiense, a plant species with extremely small populations endemic to Yunnan Province, China.</title>
        <authorList>
            <person name="Yang J."/>
            <person name="Wariss H.M."/>
            <person name="Tao L."/>
            <person name="Zhang R."/>
            <person name="Yun Q."/>
            <person name="Hollingsworth P."/>
            <person name="Dao Z."/>
            <person name="Luo G."/>
            <person name="Guo H."/>
            <person name="Ma Y."/>
            <person name="Sun W."/>
        </authorList>
    </citation>
    <scope>NUCLEOTIDE SEQUENCE [LARGE SCALE GENOMIC DNA]</scope>
    <source>
        <strain evidence="2">cv. br00</strain>
    </source>
</reference>